<dbReference type="PANTHER" id="PTHR46027:SF1">
    <property type="entry name" value="PEROXISOMAL TARGETING SIGNAL 2 RECEPTOR"/>
    <property type="match status" value="1"/>
</dbReference>
<dbReference type="SUPFAM" id="SSF50978">
    <property type="entry name" value="WD40 repeat-like"/>
    <property type="match status" value="1"/>
</dbReference>
<evidence type="ECO:0000256" key="10">
    <source>
        <dbReference type="ARBA" id="ARBA00032565"/>
    </source>
</evidence>
<evidence type="ECO:0000256" key="7">
    <source>
        <dbReference type="ARBA" id="ARBA00022927"/>
    </source>
</evidence>
<feature type="repeat" description="WD" evidence="11">
    <location>
        <begin position="247"/>
        <end position="289"/>
    </location>
</feature>
<dbReference type="InterPro" id="IPR036322">
    <property type="entry name" value="WD40_repeat_dom_sf"/>
</dbReference>
<dbReference type="GO" id="GO:0016558">
    <property type="term" value="P:protein import into peroxisome matrix"/>
    <property type="evidence" value="ECO:0007669"/>
    <property type="project" value="InterPro"/>
</dbReference>
<keyword evidence="14" id="KW-1185">Reference proteome</keyword>
<accession>A0AAA9RZ09</accession>
<dbReference type="GO" id="GO:0005053">
    <property type="term" value="F:peroxisome matrix targeting signal-2 binding"/>
    <property type="evidence" value="ECO:0007669"/>
    <property type="project" value="InterPro"/>
</dbReference>
<dbReference type="Proteomes" id="UP000009136">
    <property type="component" value="Chromosome 9"/>
</dbReference>
<dbReference type="GO" id="GO:0005782">
    <property type="term" value="C:peroxisomal matrix"/>
    <property type="evidence" value="ECO:0007669"/>
    <property type="project" value="UniProtKB-SubCell"/>
</dbReference>
<reference evidence="13" key="1">
    <citation type="submission" date="2018-03" db="EMBL/GenBank/DDBJ databases">
        <title>ARS-UCD1.2.</title>
        <authorList>
            <person name="Rosen B.D."/>
            <person name="Bickhart D.M."/>
            <person name="Koren S."/>
            <person name="Schnabel R.D."/>
            <person name="Hall R."/>
            <person name="Zimin A."/>
            <person name="Dreischer C."/>
            <person name="Schultheiss S."/>
            <person name="Schroeder S.G."/>
            <person name="Elsik C.G."/>
            <person name="Couldrey C."/>
            <person name="Liu G.E."/>
            <person name="Van Tassell C.P."/>
            <person name="Phillippy A.M."/>
            <person name="Smith T.P.L."/>
            <person name="Medrano J.F."/>
        </authorList>
    </citation>
    <scope>NUCLEOTIDE SEQUENCE [LARGE SCALE GENOMIC DNA]</scope>
    <source>
        <strain evidence="13">Hereford</strain>
    </source>
</reference>
<evidence type="ECO:0000256" key="3">
    <source>
        <dbReference type="ARBA" id="ARBA00022448"/>
    </source>
</evidence>
<comment type="similarity">
    <text evidence="9">Belongs to the WD repeat peroxin-7 family.</text>
</comment>
<dbReference type="InterPro" id="IPR001680">
    <property type="entry name" value="WD40_rpt"/>
</dbReference>
<dbReference type="PROSITE" id="PS50294">
    <property type="entry name" value="WD_REPEATS_REGION"/>
    <property type="match status" value="3"/>
</dbReference>
<feature type="compositionally biased region" description="Basic and acidic residues" evidence="12">
    <location>
        <begin position="27"/>
        <end position="38"/>
    </location>
</feature>
<evidence type="ECO:0000256" key="5">
    <source>
        <dbReference type="ARBA" id="ARBA00022574"/>
    </source>
</evidence>
<keyword evidence="4" id="KW-0963">Cytoplasm</keyword>
<dbReference type="Gene3D" id="2.130.10.10">
    <property type="entry name" value="YVTN repeat-like/Quinoprotein amine dehydrogenase"/>
    <property type="match status" value="1"/>
</dbReference>
<dbReference type="AlphaFoldDB" id="A0AAA9RZ09"/>
<evidence type="ECO:0000256" key="2">
    <source>
        <dbReference type="ARBA" id="ARBA00004514"/>
    </source>
</evidence>
<evidence type="ECO:0000256" key="9">
    <source>
        <dbReference type="ARBA" id="ARBA00024017"/>
    </source>
</evidence>
<evidence type="ECO:0000256" key="4">
    <source>
        <dbReference type="ARBA" id="ARBA00022490"/>
    </source>
</evidence>
<dbReference type="GeneTree" id="ENSGT00940000157264"/>
<evidence type="ECO:0000256" key="6">
    <source>
        <dbReference type="ARBA" id="ARBA00022737"/>
    </source>
</evidence>
<feature type="repeat" description="WD" evidence="11">
    <location>
        <begin position="203"/>
        <end position="239"/>
    </location>
</feature>
<evidence type="ECO:0000256" key="1">
    <source>
        <dbReference type="ARBA" id="ARBA00004253"/>
    </source>
</evidence>
<gene>
    <name evidence="13" type="primary">PEX7</name>
</gene>
<keyword evidence="8" id="KW-0576">Peroxisome</keyword>
<evidence type="ECO:0000256" key="8">
    <source>
        <dbReference type="ARBA" id="ARBA00023140"/>
    </source>
</evidence>
<evidence type="ECO:0000256" key="12">
    <source>
        <dbReference type="SAM" id="MobiDB-lite"/>
    </source>
</evidence>
<feature type="region of interest" description="Disordered" evidence="12">
    <location>
        <begin position="21"/>
        <end position="46"/>
    </location>
</feature>
<keyword evidence="3" id="KW-0813">Transport</keyword>
<dbReference type="CDD" id="cd00200">
    <property type="entry name" value="WD40"/>
    <property type="match status" value="1"/>
</dbReference>
<feature type="repeat" description="WD" evidence="11">
    <location>
        <begin position="160"/>
        <end position="196"/>
    </location>
</feature>
<dbReference type="PANTHER" id="PTHR46027">
    <property type="entry name" value="PEROXISOMAL TARGETING SIGNAL 2 RECEPTOR"/>
    <property type="match status" value="1"/>
</dbReference>
<protein>
    <recommendedName>
        <fullName evidence="10">Peroxin-7</fullName>
    </recommendedName>
</protein>
<feature type="repeat" description="WD" evidence="11">
    <location>
        <begin position="116"/>
        <end position="159"/>
    </location>
</feature>
<dbReference type="InterPro" id="IPR019775">
    <property type="entry name" value="WD40_repeat_CS"/>
</dbReference>
<dbReference type="GO" id="GO:0005829">
    <property type="term" value="C:cytosol"/>
    <property type="evidence" value="ECO:0007669"/>
    <property type="project" value="UniProtKB-SubCell"/>
</dbReference>
<keyword evidence="7" id="KW-0653">Protein transport</keyword>
<sequence length="332" mass="37225">LFWRVRTVRFLFGTASAAKAARAGGGGRDERDARRRGTDAAGARPPRLRRRVLPVPAGPTGLRRLAALRHRGFDWNDGLFDVTWSENNEHVLVTCSGDGSLQLWDTARATGPLQVFKEHTQEVYSVDWSQTRGEQLVVSGSWDQTVKLWDPTVGKSLCTFRGHESVIYSTIWSPHIPGCFASSSGDQTLRIWDVKTTGVRIVVPAHQAEILSCDWCKYNENLVVTGAVDCSLRGWDLRNVQQPVFELLGHTYAIRRVKFSPFHASVLASCSYDFTVRFWNFSKPDPLLETVEHHTEFTCGLDLSLQSPTQVADCAWDETIKIYDPVCLTMLA</sequence>
<evidence type="ECO:0000256" key="11">
    <source>
        <dbReference type="PROSITE-ProRule" id="PRU00221"/>
    </source>
</evidence>
<evidence type="ECO:0000313" key="13">
    <source>
        <dbReference type="Ensembl" id="ENSBTAP00000076374.1"/>
    </source>
</evidence>
<dbReference type="Pfam" id="PF00400">
    <property type="entry name" value="WD40"/>
    <property type="match status" value="5"/>
</dbReference>
<comment type="subcellular location">
    <subcellularLocation>
        <location evidence="2">Cytoplasm</location>
        <location evidence="2">Cytosol</location>
    </subcellularLocation>
    <subcellularLocation>
        <location evidence="1">Peroxisome matrix</location>
    </subcellularLocation>
</comment>
<evidence type="ECO:0000313" key="14">
    <source>
        <dbReference type="Proteomes" id="UP000009136"/>
    </source>
</evidence>
<proteinExistence type="inferred from homology"/>
<dbReference type="PROSITE" id="PS00678">
    <property type="entry name" value="WD_REPEATS_1"/>
    <property type="match status" value="2"/>
</dbReference>
<dbReference type="InterPro" id="IPR044536">
    <property type="entry name" value="PEX7"/>
</dbReference>
<dbReference type="InterPro" id="IPR020472">
    <property type="entry name" value="WD40_PAC1"/>
</dbReference>
<organism evidence="13 14">
    <name type="scientific">Bos taurus</name>
    <name type="common">Bovine</name>
    <dbReference type="NCBI Taxonomy" id="9913"/>
    <lineage>
        <taxon>Eukaryota</taxon>
        <taxon>Metazoa</taxon>
        <taxon>Chordata</taxon>
        <taxon>Craniata</taxon>
        <taxon>Vertebrata</taxon>
        <taxon>Euteleostomi</taxon>
        <taxon>Mammalia</taxon>
        <taxon>Eutheria</taxon>
        <taxon>Laurasiatheria</taxon>
        <taxon>Artiodactyla</taxon>
        <taxon>Ruminantia</taxon>
        <taxon>Pecora</taxon>
        <taxon>Bovidae</taxon>
        <taxon>Bovinae</taxon>
        <taxon>Bos</taxon>
    </lineage>
</organism>
<dbReference type="PROSITE" id="PS50082">
    <property type="entry name" value="WD_REPEATS_2"/>
    <property type="match status" value="4"/>
</dbReference>
<dbReference type="SMART" id="SM00320">
    <property type="entry name" value="WD40"/>
    <property type="match status" value="6"/>
</dbReference>
<dbReference type="Ensembl" id="ENSBTAT00000124094.2">
    <property type="protein sequence ID" value="ENSBTAP00000076374.1"/>
    <property type="gene ID" value="ENSBTAG00000016791.8"/>
</dbReference>
<keyword evidence="6" id="KW-0677">Repeat</keyword>
<reference evidence="13" key="2">
    <citation type="submission" date="2025-08" db="UniProtKB">
        <authorList>
            <consortium name="Ensembl"/>
        </authorList>
    </citation>
    <scope>IDENTIFICATION</scope>
    <source>
        <strain evidence="13">Hereford</strain>
    </source>
</reference>
<dbReference type="PRINTS" id="PR00320">
    <property type="entry name" value="GPROTEINBRPT"/>
</dbReference>
<reference evidence="13" key="3">
    <citation type="submission" date="2025-09" db="UniProtKB">
        <authorList>
            <consortium name="Ensembl"/>
        </authorList>
    </citation>
    <scope>IDENTIFICATION</scope>
    <source>
        <strain evidence="13">Hereford</strain>
    </source>
</reference>
<keyword evidence="5 11" id="KW-0853">WD repeat</keyword>
<dbReference type="InterPro" id="IPR015943">
    <property type="entry name" value="WD40/YVTN_repeat-like_dom_sf"/>
</dbReference>
<name>A0AAA9RZ09_BOVIN</name>